<feature type="compositionally biased region" description="Polar residues" evidence="1">
    <location>
        <begin position="1"/>
        <end position="19"/>
    </location>
</feature>
<proteinExistence type="predicted"/>
<dbReference type="GeneID" id="25311781"/>
<dbReference type="OrthoDB" id="4160091at2759"/>
<dbReference type="VEuPathDB" id="FungiDB:Z517_12291"/>
<evidence type="ECO:0000256" key="1">
    <source>
        <dbReference type="SAM" id="MobiDB-lite"/>
    </source>
</evidence>
<dbReference type="EMBL" id="KN846977">
    <property type="protein sequence ID" value="KIW74351.1"/>
    <property type="molecule type" value="Genomic_DNA"/>
</dbReference>
<keyword evidence="3" id="KW-1185">Reference proteome</keyword>
<sequence>MSTYSQAATAGRNRLTSAANGCHRISGFLYSRADPRRHPSPLCRSVATVVDQTKIDNEPDLDKRDEHTKTGKSATSGDGRGHPAKQPDPQKPPERSTGVETQGSEGKSGEGRDTSGVHKEEIPDLS</sequence>
<evidence type="ECO:0000313" key="3">
    <source>
        <dbReference type="Proteomes" id="UP000053029"/>
    </source>
</evidence>
<gene>
    <name evidence="2" type="ORF">Z517_12291</name>
</gene>
<feature type="region of interest" description="Disordered" evidence="1">
    <location>
        <begin position="1"/>
        <end position="126"/>
    </location>
</feature>
<dbReference type="RefSeq" id="XP_013278159.1">
    <property type="nucleotide sequence ID" value="XM_013422705.1"/>
</dbReference>
<reference evidence="2 3" key="1">
    <citation type="submission" date="2015-01" db="EMBL/GenBank/DDBJ databases">
        <title>The Genome Sequence of Fonsecaea pedrosoi CBS 271.37.</title>
        <authorList>
            <consortium name="The Broad Institute Genomics Platform"/>
            <person name="Cuomo C."/>
            <person name="de Hoog S."/>
            <person name="Gorbushina A."/>
            <person name="Stielow B."/>
            <person name="Teixiera M."/>
            <person name="Abouelleil A."/>
            <person name="Chapman S.B."/>
            <person name="Priest M."/>
            <person name="Young S.K."/>
            <person name="Wortman J."/>
            <person name="Nusbaum C."/>
            <person name="Birren B."/>
        </authorList>
    </citation>
    <scope>NUCLEOTIDE SEQUENCE [LARGE SCALE GENOMIC DNA]</scope>
    <source>
        <strain evidence="2 3">CBS 271.37</strain>
    </source>
</reference>
<dbReference type="Proteomes" id="UP000053029">
    <property type="component" value="Unassembled WGS sequence"/>
</dbReference>
<dbReference type="AlphaFoldDB" id="A0A0D2D9R7"/>
<evidence type="ECO:0000313" key="2">
    <source>
        <dbReference type="EMBL" id="KIW74351.1"/>
    </source>
</evidence>
<organism evidence="2 3">
    <name type="scientific">Fonsecaea pedrosoi CBS 271.37</name>
    <dbReference type="NCBI Taxonomy" id="1442368"/>
    <lineage>
        <taxon>Eukaryota</taxon>
        <taxon>Fungi</taxon>
        <taxon>Dikarya</taxon>
        <taxon>Ascomycota</taxon>
        <taxon>Pezizomycotina</taxon>
        <taxon>Eurotiomycetes</taxon>
        <taxon>Chaetothyriomycetidae</taxon>
        <taxon>Chaetothyriales</taxon>
        <taxon>Herpotrichiellaceae</taxon>
        <taxon>Fonsecaea</taxon>
    </lineage>
</organism>
<feature type="compositionally biased region" description="Basic and acidic residues" evidence="1">
    <location>
        <begin position="107"/>
        <end position="126"/>
    </location>
</feature>
<name>A0A0D2D9R7_9EURO</name>
<dbReference type="HOGENOM" id="CLU_126095_0_0_1"/>
<accession>A0A0D2D9R7</accession>
<feature type="compositionally biased region" description="Basic and acidic residues" evidence="1">
    <location>
        <begin position="53"/>
        <end position="69"/>
    </location>
</feature>
<protein>
    <submittedName>
        <fullName evidence="2">Unplaced genomic scaffold supercont1.9, whole genome shotgun sequence</fullName>
    </submittedName>
</protein>